<accession>A0A9W6PN59</accession>
<dbReference type="OrthoDB" id="4224423at2"/>
<sequence length="175" mass="17233">MNIPAASLTIGGLLVGMAIPIWHTSRFAMANIKNSSAAMKGAVDDLVPLAAGMAYGAIATATTSGLIGFATGAITWLGNGAGTLAMWGATGGDADLAVRSASNALTAMGNLILLLLTVVVVGAWKKVPAKWKSKMRVGMVSGVLLGLSATLGGAVMATVIPLANSAGAALVGTIA</sequence>
<keyword evidence="1" id="KW-0812">Transmembrane</keyword>
<feature type="transmembrane region" description="Helical" evidence="1">
    <location>
        <begin position="136"/>
        <end position="160"/>
    </location>
</feature>
<keyword evidence="1" id="KW-1133">Transmembrane helix</keyword>
<dbReference type="RefSeq" id="WP_033252896.1">
    <property type="nucleotide sequence ID" value="NZ_BSRX01000047.1"/>
</dbReference>
<feature type="transmembrane region" description="Helical" evidence="1">
    <location>
        <begin position="6"/>
        <end position="25"/>
    </location>
</feature>
<reference evidence="2" key="1">
    <citation type="submission" date="2023-02" db="EMBL/GenBank/DDBJ databases">
        <title>Kitasatospora phosalacinea NBRC 14362.</title>
        <authorList>
            <person name="Ichikawa N."/>
            <person name="Sato H."/>
            <person name="Tonouchi N."/>
        </authorList>
    </citation>
    <scope>NUCLEOTIDE SEQUENCE</scope>
    <source>
        <strain evidence="2">NBRC 14362</strain>
    </source>
</reference>
<dbReference type="AlphaFoldDB" id="A0A9W6PN59"/>
<evidence type="ECO:0000313" key="2">
    <source>
        <dbReference type="EMBL" id="GLW58101.1"/>
    </source>
</evidence>
<organism evidence="2 3">
    <name type="scientific">Kitasatospora phosalacinea</name>
    <dbReference type="NCBI Taxonomy" id="2065"/>
    <lineage>
        <taxon>Bacteria</taxon>
        <taxon>Bacillati</taxon>
        <taxon>Actinomycetota</taxon>
        <taxon>Actinomycetes</taxon>
        <taxon>Kitasatosporales</taxon>
        <taxon>Streptomycetaceae</taxon>
        <taxon>Kitasatospora</taxon>
    </lineage>
</organism>
<dbReference type="EMBL" id="BSRX01000047">
    <property type="protein sequence ID" value="GLW58101.1"/>
    <property type="molecule type" value="Genomic_DNA"/>
</dbReference>
<comment type="caution">
    <text evidence="2">The sequence shown here is derived from an EMBL/GenBank/DDBJ whole genome shotgun (WGS) entry which is preliminary data.</text>
</comment>
<keyword evidence="1" id="KW-0472">Membrane</keyword>
<name>A0A9W6PN59_9ACTN</name>
<protein>
    <submittedName>
        <fullName evidence="2">Uncharacterized protein</fullName>
    </submittedName>
</protein>
<evidence type="ECO:0000256" key="1">
    <source>
        <dbReference type="SAM" id="Phobius"/>
    </source>
</evidence>
<feature type="transmembrane region" description="Helical" evidence="1">
    <location>
        <begin position="104"/>
        <end position="124"/>
    </location>
</feature>
<evidence type="ECO:0000313" key="3">
    <source>
        <dbReference type="Proteomes" id="UP001165143"/>
    </source>
</evidence>
<proteinExistence type="predicted"/>
<dbReference type="Proteomes" id="UP001165143">
    <property type="component" value="Unassembled WGS sequence"/>
</dbReference>
<gene>
    <name evidence="2" type="ORF">Kpho01_61120</name>
</gene>
<feature type="transmembrane region" description="Helical" evidence="1">
    <location>
        <begin position="46"/>
        <end position="77"/>
    </location>
</feature>